<protein>
    <submittedName>
        <fullName evidence="1">Uncharacterized protein</fullName>
    </submittedName>
</protein>
<accession>A0ACD5YS60</accession>
<dbReference type="Proteomes" id="UP001732700">
    <property type="component" value="Chromosome 6A"/>
</dbReference>
<sequence>MNSAGGDRCHRRVDNGGTSPSTSLERRSSNLPTVSTMYGPQGWADLPDALLHSIASLLVSFPDLLAFTATCPSWRAAFSSYPSESGLSSLLPPLLIQPDVLLCSPQPRPYSSSLVPRRPCHATNLASQSMYMCCQIPLFCHFGNRNGLPCPLDKFIFIGASYGHLILSNKQSCLVVAVAVVDVFTGLSVSPPQLPVPVDEDNQFYHATLTAPLVSPNSHLMVTTRSYNFFWRVGSDSWVRGSKRYKPIRRVVVFKGQVFGTHNNCELFTVHLVPRIRIQKIAVDLGESEMFNRPHFFHTWLVACGDMLLMVGCPRSSPSTEGTFEAFRLDLSAEPAKWVKVKKLGNWAIFISVDERSQALCCMDPERWGGRRNCIYCYDSNKWIACKLGKPLQRGASSRRFNYGSIMQPMWVVPSMLYPCP</sequence>
<organism evidence="1 2">
    <name type="scientific">Avena sativa</name>
    <name type="common">Oat</name>
    <dbReference type="NCBI Taxonomy" id="4498"/>
    <lineage>
        <taxon>Eukaryota</taxon>
        <taxon>Viridiplantae</taxon>
        <taxon>Streptophyta</taxon>
        <taxon>Embryophyta</taxon>
        <taxon>Tracheophyta</taxon>
        <taxon>Spermatophyta</taxon>
        <taxon>Magnoliopsida</taxon>
        <taxon>Liliopsida</taxon>
        <taxon>Poales</taxon>
        <taxon>Poaceae</taxon>
        <taxon>BOP clade</taxon>
        <taxon>Pooideae</taxon>
        <taxon>Poodae</taxon>
        <taxon>Poeae</taxon>
        <taxon>Poeae Chloroplast Group 1 (Aveneae type)</taxon>
        <taxon>Aveninae</taxon>
        <taxon>Avena</taxon>
    </lineage>
</organism>
<reference evidence="1" key="2">
    <citation type="submission" date="2025-09" db="UniProtKB">
        <authorList>
            <consortium name="EnsemblPlants"/>
        </authorList>
    </citation>
    <scope>IDENTIFICATION</scope>
</reference>
<dbReference type="EnsemblPlants" id="AVESA.00010b.r2.6AG1014340.1">
    <property type="protein sequence ID" value="AVESA.00010b.r2.6AG1014340.1.CDS"/>
    <property type="gene ID" value="AVESA.00010b.r2.6AG1014340"/>
</dbReference>
<evidence type="ECO:0000313" key="1">
    <source>
        <dbReference type="EnsemblPlants" id="AVESA.00010b.r2.6AG1014340.1.CDS"/>
    </source>
</evidence>
<reference evidence="1" key="1">
    <citation type="submission" date="2021-05" db="EMBL/GenBank/DDBJ databases">
        <authorList>
            <person name="Scholz U."/>
            <person name="Mascher M."/>
            <person name="Fiebig A."/>
        </authorList>
    </citation>
    <scope>NUCLEOTIDE SEQUENCE [LARGE SCALE GENOMIC DNA]</scope>
</reference>
<evidence type="ECO:0000313" key="2">
    <source>
        <dbReference type="Proteomes" id="UP001732700"/>
    </source>
</evidence>
<name>A0ACD5YS60_AVESA</name>
<proteinExistence type="predicted"/>
<keyword evidence="2" id="KW-1185">Reference proteome</keyword>